<dbReference type="Gene3D" id="1.25.40.10">
    <property type="entry name" value="Tetratricopeptide repeat domain"/>
    <property type="match status" value="3"/>
</dbReference>
<comment type="caution">
    <text evidence="2">The sequence shown here is derived from an EMBL/GenBank/DDBJ whole genome shotgun (WGS) entry which is preliminary data.</text>
</comment>
<evidence type="ECO:0000313" key="4">
    <source>
        <dbReference type="Proteomes" id="UP001152797"/>
    </source>
</evidence>
<reference evidence="2" key="1">
    <citation type="submission" date="2022-10" db="EMBL/GenBank/DDBJ databases">
        <authorList>
            <person name="Chen Y."/>
            <person name="Dougan E. K."/>
            <person name="Chan C."/>
            <person name="Rhodes N."/>
            <person name="Thang M."/>
        </authorList>
    </citation>
    <scope>NUCLEOTIDE SEQUENCE</scope>
</reference>
<dbReference type="InterPro" id="IPR051240">
    <property type="entry name" value="Mito_RNA-Proc/Resp"/>
</dbReference>
<name>A0A9P1CTI7_9DINO</name>
<dbReference type="GO" id="GO:0003729">
    <property type="term" value="F:mRNA binding"/>
    <property type="evidence" value="ECO:0007669"/>
    <property type="project" value="TreeGrafter"/>
</dbReference>
<dbReference type="Proteomes" id="UP001152797">
    <property type="component" value="Unassembled WGS sequence"/>
</dbReference>
<gene>
    <name evidence="2" type="ORF">C1SCF055_LOCUS23809</name>
</gene>
<keyword evidence="1" id="KW-0677">Repeat</keyword>
<dbReference type="InterPro" id="IPR011990">
    <property type="entry name" value="TPR-like_helical_dom_sf"/>
</dbReference>
<dbReference type="Pfam" id="PF13812">
    <property type="entry name" value="PPR_3"/>
    <property type="match status" value="2"/>
</dbReference>
<sequence length="471" mass="51899">MVASIGEFTRHIGQGDWYLAANLLELAQQQTTRCDVRAYNTALSVCKASRKGWLAAAQFLEGLNKKELRPTVVSYGACMRTCERSTQWQRVFCLLQETGLHQIEISNVLVSTAINSCEAWQWKEVLQLLGKPKVEPDLISYSAAISACGKAKQWMLALCLLRESQNLALEVNIVTYNAAITACDDSWQRALQLFTECRSTMRRSIVSYNAVMAACETAHCWAWCLAFLDALATPDVVSFSTAISACGKAGEWRRALEVLSAGYATSSANAVALNASISACEKTSEWQQASLLLRRSQLARLVDSISFSASISACHKSGQWQEALQTFRTSMDGGFWNLMSLNAAISAVGSTSWRLATELTCSAQANVVTLTALVSASDLAWRKGLWLLGNHRVSPSSSWRIWRAARTAVARACGEVWVRAVHLLDQEDVVSCSLQVDVCEFENDAKTARILLARMEAMMDTLPWPNQPIQL</sequence>
<dbReference type="EMBL" id="CAMXCT020002335">
    <property type="protein sequence ID" value="CAL1150800.1"/>
    <property type="molecule type" value="Genomic_DNA"/>
</dbReference>
<organism evidence="2">
    <name type="scientific">Cladocopium goreaui</name>
    <dbReference type="NCBI Taxonomy" id="2562237"/>
    <lineage>
        <taxon>Eukaryota</taxon>
        <taxon>Sar</taxon>
        <taxon>Alveolata</taxon>
        <taxon>Dinophyceae</taxon>
        <taxon>Suessiales</taxon>
        <taxon>Symbiodiniaceae</taxon>
        <taxon>Cladocopium</taxon>
    </lineage>
</organism>
<accession>A0A9P1CTI7</accession>
<dbReference type="PANTHER" id="PTHR47933:SF11">
    <property type="entry name" value="PENTATRICOPEPTIDE REPEAT-CONTAINING PROTEIN 2"/>
    <property type="match status" value="1"/>
</dbReference>
<dbReference type="InterPro" id="IPR002885">
    <property type="entry name" value="PPR_rpt"/>
</dbReference>
<protein>
    <submittedName>
        <fullName evidence="3">Pentatricopeptide repeat-containing protein GUN1, chloroplastic (Pentatricopeptide repeat-containing protein At2g31400) (Protein GENOMES UNCOUPLED 1)</fullName>
    </submittedName>
</protein>
<proteinExistence type="predicted"/>
<reference evidence="3 4" key="2">
    <citation type="submission" date="2024-05" db="EMBL/GenBank/DDBJ databases">
        <authorList>
            <person name="Chen Y."/>
            <person name="Shah S."/>
            <person name="Dougan E. K."/>
            <person name="Thang M."/>
            <person name="Chan C."/>
        </authorList>
    </citation>
    <scope>NUCLEOTIDE SEQUENCE [LARGE SCALE GENOMIC DNA]</scope>
</reference>
<dbReference type="EMBL" id="CAMXCT010002335">
    <property type="protein sequence ID" value="CAI3997425.1"/>
    <property type="molecule type" value="Genomic_DNA"/>
</dbReference>
<keyword evidence="4" id="KW-1185">Reference proteome</keyword>
<dbReference type="PANTHER" id="PTHR47933">
    <property type="entry name" value="PENTATRICOPEPTIDE REPEAT-CONTAINING PROTEIN 1, MITOCHONDRIAL"/>
    <property type="match status" value="1"/>
</dbReference>
<dbReference type="EMBL" id="CAMXCT030002335">
    <property type="protein sequence ID" value="CAL4784737.1"/>
    <property type="molecule type" value="Genomic_DNA"/>
</dbReference>
<evidence type="ECO:0000313" key="3">
    <source>
        <dbReference type="EMBL" id="CAL4784737.1"/>
    </source>
</evidence>
<dbReference type="OrthoDB" id="185373at2759"/>
<evidence type="ECO:0000256" key="1">
    <source>
        <dbReference type="ARBA" id="ARBA00022737"/>
    </source>
</evidence>
<evidence type="ECO:0000313" key="2">
    <source>
        <dbReference type="EMBL" id="CAI3997425.1"/>
    </source>
</evidence>
<dbReference type="Pfam" id="PF01535">
    <property type="entry name" value="PPR"/>
    <property type="match status" value="1"/>
</dbReference>
<dbReference type="AlphaFoldDB" id="A0A9P1CTI7"/>